<keyword evidence="2" id="KW-0418">Kinase</keyword>
<dbReference type="AlphaFoldDB" id="A0A093UXW5"/>
<protein>
    <submittedName>
        <fullName evidence="2">Proto-oncogene tyrosine-protein kinase receptor Ret</fullName>
    </submittedName>
</protein>
<accession>A0A093UXW5</accession>
<dbReference type="HOGENOM" id="CLU_2528996_0_0_1"/>
<evidence type="ECO:0000256" key="1">
    <source>
        <dbReference type="SAM" id="MobiDB-lite"/>
    </source>
</evidence>
<keyword evidence="2" id="KW-0808">Transferase</keyword>
<name>A0A093UXW5_TALMA</name>
<gene>
    <name evidence="2" type="ORF">GQ26_0430340</name>
</gene>
<reference evidence="2" key="2">
    <citation type="journal article" date="2014" name="PLoS Genet.">
        <title>Signature gene expression reveals novel clues to the molecular mechanisms of dimorphic transition in Penicillium marneffei.</title>
        <authorList>
            <person name="Yang E."/>
            <person name="Wang G."/>
            <person name="Cai J."/>
            <person name="Woo P.C."/>
            <person name="Lau S.K."/>
            <person name="Yuen K.-Y."/>
            <person name="Chow W.-N."/>
            <person name="Lin X."/>
        </authorList>
    </citation>
    <scope>NUCLEOTIDE SEQUENCE</scope>
    <source>
        <strain evidence="2">PM1</strain>
    </source>
</reference>
<dbReference type="EMBL" id="JPOX01000043">
    <property type="protein sequence ID" value="KFX42544.1"/>
    <property type="molecule type" value="Genomic_DNA"/>
</dbReference>
<dbReference type="GO" id="GO:0016301">
    <property type="term" value="F:kinase activity"/>
    <property type="evidence" value="ECO:0007669"/>
    <property type="project" value="UniProtKB-KW"/>
</dbReference>
<sequence>MHSKWLPKILQDKPLAEEEDNGRNEMGIDVECLVMEVPATAEREMGVLPQMRHLPFPALCPLLARWAELGDGERTPFTVAPDDM</sequence>
<keyword evidence="2" id="KW-0675">Receptor</keyword>
<reference key="1">
    <citation type="journal article" date="2014" name="PLoS Genet.">
        <title>Signature Gene Expression Reveals Novel Clues to the Molecular Mechanisms of Dimorphic Transition in Penicillium marneffei.</title>
        <authorList>
            <person name="Yang E."/>
            <person name="Wang G."/>
            <person name="Cai J."/>
            <person name="Woo P.C."/>
            <person name="Lau S.K."/>
            <person name="Yuen K.-Y."/>
            <person name="Chow W.-N."/>
            <person name="Lin X."/>
        </authorList>
    </citation>
    <scope>NUCLEOTIDE SEQUENCE [LARGE SCALE GENOMIC DNA]</scope>
    <source>
        <strain>PM1</strain>
    </source>
</reference>
<comment type="caution">
    <text evidence="2">The sequence shown here is derived from an EMBL/GenBank/DDBJ whole genome shotgun (WGS) entry which is preliminary data.</text>
</comment>
<evidence type="ECO:0000313" key="2">
    <source>
        <dbReference type="EMBL" id="KFX42544.1"/>
    </source>
</evidence>
<organism evidence="2">
    <name type="scientific">Talaromyces marneffei PM1</name>
    <dbReference type="NCBI Taxonomy" id="1077442"/>
    <lineage>
        <taxon>Eukaryota</taxon>
        <taxon>Fungi</taxon>
        <taxon>Dikarya</taxon>
        <taxon>Ascomycota</taxon>
        <taxon>Pezizomycotina</taxon>
        <taxon>Eurotiomycetes</taxon>
        <taxon>Eurotiomycetidae</taxon>
        <taxon>Eurotiales</taxon>
        <taxon>Trichocomaceae</taxon>
        <taxon>Talaromyces</taxon>
        <taxon>Talaromyces sect. Talaromyces</taxon>
    </lineage>
</organism>
<feature type="region of interest" description="Disordered" evidence="1">
    <location>
        <begin position="1"/>
        <end position="24"/>
    </location>
</feature>
<proteinExistence type="predicted"/>